<organism evidence="7 8">
    <name type="scientific">Tepidanaerobacter acetatoxydans (strain DSM 21804 / JCM 16047 / Re1)</name>
    <dbReference type="NCBI Taxonomy" id="1209989"/>
    <lineage>
        <taxon>Bacteria</taxon>
        <taxon>Bacillati</taxon>
        <taxon>Bacillota</taxon>
        <taxon>Clostridia</taxon>
        <taxon>Thermosediminibacterales</taxon>
        <taxon>Tepidanaerobacteraceae</taxon>
        <taxon>Tepidanaerobacter</taxon>
    </lineage>
</organism>
<dbReference type="HOGENOM" id="CLU_009289_6_0_9"/>
<dbReference type="GO" id="GO:0071555">
    <property type="term" value="P:cell wall organization"/>
    <property type="evidence" value="ECO:0007669"/>
    <property type="project" value="TreeGrafter"/>
</dbReference>
<dbReference type="SUPFAM" id="SSF56601">
    <property type="entry name" value="beta-lactamase/transpeptidase-like"/>
    <property type="match status" value="1"/>
</dbReference>
<evidence type="ECO:0000256" key="1">
    <source>
        <dbReference type="ARBA" id="ARBA00004370"/>
    </source>
</evidence>
<dbReference type="KEGG" id="tep:TepRe1_1134"/>
<reference evidence="8" key="1">
    <citation type="journal article" date="2013" name="Genome Announc.">
        <title>First genome sequence of a syntrophic acetate-oxidizing bacterium, Tepidanaerobacter acetatoxydans strain Re1.</title>
        <authorList>
            <person name="Manzoor S."/>
            <person name="Bongcam-Rudloff E."/>
            <person name="Schnurer A."/>
            <person name="Muller B."/>
        </authorList>
    </citation>
    <scope>NUCLEOTIDE SEQUENCE [LARGE SCALE GENOMIC DNA]</scope>
    <source>
        <strain evidence="8">Re1</strain>
    </source>
</reference>
<gene>
    <name evidence="7" type="primary">spoVD</name>
    <name evidence="7" type="ordered locus">TEPIRE1_1235</name>
</gene>
<dbReference type="Pfam" id="PF03793">
    <property type="entry name" value="PASTA"/>
    <property type="match status" value="2"/>
</dbReference>
<dbReference type="NCBIfam" id="TIGR02214">
    <property type="entry name" value="spoVD_pbp"/>
    <property type="match status" value="1"/>
</dbReference>
<proteinExistence type="inferred from homology"/>
<dbReference type="SUPFAM" id="SSF54184">
    <property type="entry name" value="Penicillin-binding protein 2x (pbp-2x), c-terminal domain"/>
    <property type="match status" value="2"/>
</dbReference>
<dbReference type="PANTHER" id="PTHR30627:SF1">
    <property type="entry name" value="PEPTIDOGLYCAN D,D-TRANSPEPTIDASE FTSI"/>
    <property type="match status" value="1"/>
</dbReference>
<feature type="transmembrane region" description="Helical" evidence="5">
    <location>
        <begin position="12"/>
        <end position="32"/>
    </location>
</feature>
<feature type="domain" description="PASTA" evidence="6">
    <location>
        <begin position="630"/>
        <end position="689"/>
    </location>
</feature>
<dbReference type="Pfam" id="PF00905">
    <property type="entry name" value="Transpeptidase"/>
    <property type="match status" value="1"/>
</dbReference>
<dbReference type="InterPro" id="IPR036138">
    <property type="entry name" value="PBP_dimer_sf"/>
</dbReference>
<name>F4LT11_TEPAE</name>
<evidence type="ECO:0000256" key="2">
    <source>
        <dbReference type="ARBA" id="ARBA00007171"/>
    </source>
</evidence>
<dbReference type="eggNOG" id="COG2815">
    <property type="taxonomic scope" value="Bacteria"/>
</dbReference>
<protein>
    <submittedName>
        <fullName evidence="7">Stage V sporulation protein D</fullName>
    </submittedName>
</protein>
<dbReference type="InterPro" id="IPR005543">
    <property type="entry name" value="PASTA_dom"/>
</dbReference>
<dbReference type="RefSeq" id="WP_013778203.1">
    <property type="nucleotide sequence ID" value="NC_015519.1"/>
</dbReference>
<comment type="subcellular location">
    <subcellularLocation>
        <location evidence="1">Membrane</location>
    </subcellularLocation>
</comment>
<dbReference type="InterPro" id="IPR011927">
    <property type="entry name" value="SpoVD_pbp"/>
</dbReference>
<evidence type="ECO:0000313" key="8">
    <source>
        <dbReference type="Proteomes" id="UP000010802"/>
    </source>
</evidence>
<feature type="coiled-coil region" evidence="4">
    <location>
        <begin position="86"/>
        <end position="117"/>
    </location>
</feature>
<keyword evidence="5" id="KW-1133">Transmembrane helix</keyword>
<keyword evidence="3 5" id="KW-0472">Membrane</keyword>
<dbReference type="Proteomes" id="UP000010802">
    <property type="component" value="Chromosome"/>
</dbReference>
<dbReference type="InterPro" id="IPR001460">
    <property type="entry name" value="PCN-bd_Tpept"/>
</dbReference>
<evidence type="ECO:0000256" key="4">
    <source>
        <dbReference type="SAM" id="Coils"/>
    </source>
</evidence>
<dbReference type="Pfam" id="PF03717">
    <property type="entry name" value="PBP_dimer"/>
    <property type="match status" value="1"/>
</dbReference>
<dbReference type="KEGG" id="tae:TepiRe1_1235"/>
<keyword evidence="5" id="KW-0812">Transmembrane</keyword>
<accession>F4LT11</accession>
<dbReference type="EMBL" id="HF563609">
    <property type="protein sequence ID" value="CDI40620.1"/>
    <property type="molecule type" value="Genomic_DNA"/>
</dbReference>
<dbReference type="AlphaFoldDB" id="F4LT11"/>
<dbReference type="PROSITE" id="PS51178">
    <property type="entry name" value="PASTA"/>
    <property type="match status" value="2"/>
</dbReference>
<feature type="domain" description="PASTA" evidence="6">
    <location>
        <begin position="566"/>
        <end position="626"/>
    </location>
</feature>
<evidence type="ECO:0000256" key="5">
    <source>
        <dbReference type="SAM" id="Phobius"/>
    </source>
</evidence>
<dbReference type="SUPFAM" id="SSF56519">
    <property type="entry name" value="Penicillin binding protein dimerisation domain"/>
    <property type="match status" value="1"/>
</dbReference>
<dbReference type="Gene3D" id="3.40.710.10">
    <property type="entry name" value="DD-peptidase/beta-lactamase superfamily"/>
    <property type="match status" value="1"/>
</dbReference>
<dbReference type="InterPro" id="IPR050515">
    <property type="entry name" value="Beta-lactam/transpept"/>
</dbReference>
<evidence type="ECO:0000259" key="6">
    <source>
        <dbReference type="PROSITE" id="PS51178"/>
    </source>
</evidence>
<dbReference type="GO" id="GO:0008658">
    <property type="term" value="F:penicillin binding"/>
    <property type="evidence" value="ECO:0007669"/>
    <property type="project" value="InterPro"/>
</dbReference>
<dbReference type="InterPro" id="IPR005311">
    <property type="entry name" value="PBP_dimer"/>
</dbReference>
<dbReference type="STRING" id="1209989.TepRe1_1134"/>
<dbReference type="SMART" id="SM00740">
    <property type="entry name" value="PASTA"/>
    <property type="match status" value="2"/>
</dbReference>
<evidence type="ECO:0000313" key="7">
    <source>
        <dbReference type="EMBL" id="CDI40620.1"/>
    </source>
</evidence>
<dbReference type="eggNOG" id="COG0768">
    <property type="taxonomic scope" value="Bacteria"/>
</dbReference>
<dbReference type="Gene3D" id="3.90.1310.10">
    <property type="entry name" value="Penicillin-binding protein 2a (Domain 2)"/>
    <property type="match status" value="1"/>
</dbReference>
<evidence type="ECO:0000256" key="3">
    <source>
        <dbReference type="ARBA" id="ARBA00023136"/>
    </source>
</evidence>
<dbReference type="GO" id="GO:0005886">
    <property type="term" value="C:plasma membrane"/>
    <property type="evidence" value="ECO:0007669"/>
    <property type="project" value="TreeGrafter"/>
</dbReference>
<keyword evidence="4" id="KW-0175">Coiled coil</keyword>
<keyword evidence="8" id="KW-1185">Reference proteome</keyword>
<dbReference type="CDD" id="cd06576">
    <property type="entry name" value="PASTA_Pbp2x-like_1"/>
    <property type="match status" value="1"/>
</dbReference>
<comment type="similarity">
    <text evidence="2">Belongs to the transpeptidase family.</text>
</comment>
<dbReference type="InterPro" id="IPR012338">
    <property type="entry name" value="Beta-lactam/transpept-like"/>
</dbReference>
<sequence length="693" mass="75645">MAVPQIVIKRRLVVLLLFSLVLSFALLGRVFWIQFVRGEELKNRALGQWTSDVPIEPKRGDICDRNNNPLAISATVDTVVASPPDIEDIEKTAALLSDALDMDQEELEKTLNEAKTEKKGAIYIKRKITDEESEAIRNLNLKGIYFTKENKRFYPERNLCSHVLGFTGIDSQGLDGVELIYDKYLKGNPGRIVSEKDALSRKLPFGVDKYVPPEDGLNLVLTIDKIIQHIAERELEKALAEHKAKRGTIIVMDPKNGEILAMSNKPDYDPNIYSEFSQQLWRNAAISDAYEPGSTFKIVTASAALEEGVVRPEDKFYDPGYVMVSGVRIGCWYHGGHGSQTFIQIVENSCNPGFVDVAMKLGKDRFMKYIKGFGFGEATGIDLPGEALGLIDPSKVGPVELATISFGQGISVTPIQLISALATIANDGKMVQPHVAKAVTDKDGKIIQEFSFEPLRQVISYDTAQEMKTILESVVTNGTGGKGKIEGYRVGGKTGTAEKYSPGKYVVSYEGFAPCDDPKLAILVIIDEPSGDVIYGGTIAGPVFQKVMADSLNYLGIKPEIPQAEDSDSVKVPDLRNLFIEDAKKILIQKGLSSRVEGEGYVVTEQAPLPGVEVKKDSTVILKVSDSRTNKDPVTIPDLKGRTVKEATDIINAIGLNIEIAGSGYAVKQNPLPGVGVSLGTTVKVEFSQTPNM</sequence>
<dbReference type="PANTHER" id="PTHR30627">
    <property type="entry name" value="PEPTIDOGLYCAN D,D-TRANSPEPTIDASE"/>
    <property type="match status" value="1"/>
</dbReference>
<dbReference type="Gene3D" id="3.30.10.20">
    <property type="match status" value="2"/>
</dbReference>
<dbReference type="CDD" id="cd06575">
    <property type="entry name" value="PASTA_Pbp2x-like_2"/>
    <property type="match status" value="1"/>
</dbReference>
<dbReference type="OrthoDB" id="9804124at2"/>